<evidence type="ECO:0000256" key="7">
    <source>
        <dbReference type="ARBA" id="ARBA00022603"/>
    </source>
</evidence>
<comment type="similarity">
    <text evidence="2 12">Belongs to the RNA methyltransferase RsmE family.</text>
</comment>
<evidence type="ECO:0000259" key="13">
    <source>
        <dbReference type="Pfam" id="PF04452"/>
    </source>
</evidence>
<dbReference type="GO" id="GO:0070475">
    <property type="term" value="P:rRNA base methylation"/>
    <property type="evidence" value="ECO:0007669"/>
    <property type="project" value="TreeGrafter"/>
</dbReference>
<dbReference type="Proteomes" id="UP000245793">
    <property type="component" value="Unassembled WGS sequence"/>
</dbReference>
<dbReference type="GO" id="GO:0070042">
    <property type="term" value="F:rRNA (uridine-N3-)-methyltransferase activity"/>
    <property type="evidence" value="ECO:0007669"/>
    <property type="project" value="TreeGrafter"/>
</dbReference>
<evidence type="ECO:0000256" key="6">
    <source>
        <dbReference type="ARBA" id="ARBA00022552"/>
    </source>
</evidence>
<keyword evidence="16" id="KW-1185">Reference proteome</keyword>
<evidence type="ECO:0000256" key="4">
    <source>
        <dbReference type="ARBA" id="ARBA00013673"/>
    </source>
</evidence>
<keyword evidence="7 12" id="KW-0489">Methyltransferase</keyword>
<dbReference type="GO" id="GO:0005737">
    <property type="term" value="C:cytoplasm"/>
    <property type="evidence" value="ECO:0007669"/>
    <property type="project" value="UniProtKB-SubCell"/>
</dbReference>
<proteinExistence type="inferred from homology"/>
<dbReference type="Pfam" id="PF20260">
    <property type="entry name" value="PUA_4"/>
    <property type="match status" value="1"/>
</dbReference>
<sequence>MDRIFIDDTLITGEDFRHVIKSQRHIVGDKLEVVLNEELYLAEISEVSKNSFSVKLLEKIEEDTNSIKIYLFQGYIPKKKMEHVFKMNGMLGVEKFIPTITERCYEKRIEDFSNDRCYSILKDSAEVSKSIKIPTVSNNMEFKEAIEFSKTLDYSVILFEDENVNCIYDFLKDVDVTYPREVSIGIFVGPEGGFSEEEVVFAKDRGVKSIRLFRNILRTEYAAFSAISSILTYYERTKYES</sequence>
<reference evidence="15 16" key="1">
    <citation type="submission" date="2018-04" db="EMBL/GenBank/DDBJ databases">
        <title>Genomic Encyclopedia of Type Strains, Phase IV (KMG-IV): sequencing the most valuable type-strain genomes for metagenomic binning, comparative biology and taxonomic classification.</title>
        <authorList>
            <person name="Goeker M."/>
        </authorList>
    </citation>
    <scope>NUCLEOTIDE SEQUENCE [LARGE SCALE GENOMIC DNA]</scope>
    <source>
        <strain evidence="15 16">DSM 20705</strain>
    </source>
</reference>
<evidence type="ECO:0000313" key="15">
    <source>
        <dbReference type="EMBL" id="PVY94051.1"/>
    </source>
</evidence>
<dbReference type="InterPro" id="IPR046887">
    <property type="entry name" value="RsmE_PUA-like"/>
</dbReference>
<dbReference type="RefSeq" id="WP_116480331.1">
    <property type="nucleotide sequence ID" value="NZ_QEKV01000007.1"/>
</dbReference>
<comment type="subcellular location">
    <subcellularLocation>
        <location evidence="1 12">Cytoplasm</location>
    </subcellularLocation>
</comment>
<comment type="function">
    <text evidence="10 12">Specifically methylates the N3 position of the uracil ring of uridine 1498 (m3U1498) in 16S rRNA. Acts on the fully assembled 30S ribosomal subunit.</text>
</comment>
<evidence type="ECO:0000256" key="10">
    <source>
        <dbReference type="ARBA" id="ARBA00025699"/>
    </source>
</evidence>
<evidence type="ECO:0000256" key="12">
    <source>
        <dbReference type="PIRNR" id="PIRNR015601"/>
    </source>
</evidence>
<dbReference type="SUPFAM" id="SSF75217">
    <property type="entry name" value="alpha/beta knot"/>
    <property type="match status" value="1"/>
</dbReference>
<evidence type="ECO:0000256" key="5">
    <source>
        <dbReference type="ARBA" id="ARBA00022490"/>
    </source>
</evidence>
<dbReference type="PIRSF" id="PIRSF015601">
    <property type="entry name" value="MTase_slr0722"/>
    <property type="match status" value="1"/>
</dbReference>
<evidence type="ECO:0000256" key="1">
    <source>
        <dbReference type="ARBA" id="ARBA00004496"/>
    </source>
</evidence>
<evidence type="ECO:0000256" key="2">
    <source>
        <dbReference type="ARBA" id="ARBA00005528"/>
    </source>
</evidence>
<evidence type="ECO:0000256" key="9">
    <source>
        <dbReference type="ARBA" id="ARBA00022691"/>
    </source>
</evidence>
<keyword evidence="5 12" id="KW-0963">Cytoplasm</keyword>
<keyword evidence="8 12" id="KW-0808">Transferase</keyword>
<evidence type="ECO:0000256" key="11">
    <source>
        <dbReference type="ARBA" id="ARBA00047944"/>
    </source>
</evidence>
<accession>A0A2U1E2B2</accession>
<dbReference type="CDD" id="cd18084">
    <property type="entry name" value="RsmE-like"/>
    <property type="match status" value="1"/>
</dbReference>
<dbReference type="EC" id="2.1.1.193" evidence="3 12"/>
<comment type="catalytic activity">
    <reaction evidence="11 12">
        <text>uridine(1498) in 16S rRNA + S-adenosyl-L-methionine = N(3)-methyluridine(1498) in 16S rRNA + S-adenosyl-L-homocysteine + H(+)</text>
        <dbReference type="Rhea" id="RHEA:42920"/>
        <dbReference type="Rhea" id="RHEA-COMP:10283"/>
        <dbReference type="Rhea" id="RHEA-COMP:10284"/>
        <dbReference type="ChEBI" id="CHEBI:15378"/>
        <dbReference type="ChEBI" id="CHEBI:57856"/>
        <dbReference type="ChEBI" id="CHEBI:59789"/>
        <dbReference type="ChEBI" id="CHEBI:65315"/>
        <dbReference type="ChEBI" id="CHEBI:74502"/>
        <dbReference type="EC" id="2.1.1.193"/>
    </reaction>
</comment>
<comment type="caution">
    <text evidence="15">The sequence shown here is derived from an EMBL/GenBank/DDBJ whole genome shotgun (WGS) entry which is preliminary data.</text>
</comment>
<evidence type="ECO:0000313" key="16">
    <source>
        <dbReference type="Proteomes" id="UP000245793"/>
    </source>
</evidence>
<feature type="domain" description="Ribosomal RNA small subunit methyltransferase E PUA-like" evidence="14">
    <location>
        <begin position="11"/>
        <end position="57"/>
    </location>
</feature>
<dbReference type="NCBIfam" id="TIGR00046">
    <property type="entry name" value="RsmE family RNA methyltransferase"/>
    <property type="match status" value="1"/>
</dbReference>
<name>A0A2U1E2B2_9FIRM</name>
<feature type="domain" description="Ribosomal RNA small subunit methyltransferase E methyltransferase" evidence="13">
    <location>
        <begin position="65"/>
        <end position="230"/>
    </location>
</feature>
<dbReference type="InterPro" id="IPR006700">
    <property type="entry name" value="RsmE"/>
</dbReference>
<keyword evidence="9 12" id="KW-0949">S-adenosyl-L-methionine</keyword>
<evidence type="ECO:0000259" key="14">
    <source>
        <dbReference type="Pfam" id="PF20260"/>
    </source>
</evidence>
<keyword evidence="6 12" id="KW-0698">rRNA processing</keyword>
<protein>
    <recommendedName>
        <fullName evidence="4 12">Ribosomal RNA small subunit methyltransferase E</fullName>
        <ecNumber evidence="3 12">2.1.1.193</ecNumber>
    </recommendedName>
</protein>
<organism evidence="15 16">
    <name type="scientific">Ezakiella coagulans</name>
    <dbReference type="NCBI Taxonomy" id="46507"/>
    <lineage>
        <taxon>Bacteria</taxon>
        <taxon>Bacillati</taxon>
        <taxon>Bacillota</taxon>
        <taxon>Tissierellia</taxon>
        <taxon>Ezakiella</taxon>
    </lineage>
</organism>
<dbReference type="InterPro" id="IPR046886">
    <property type="entry name" value="RsmE_MTase_dom"/>
</dbReference>
<dbReference type="InterPro" id="IPR029026">
    <property type="entry name" value="tRNA_m1G_MTases_N"/>
</dbReference>
<evidence type="ECO:0000256" key="3">
    <source>
        <dbReference type="ARBA" id="ARBA00012328"/>
    </source>
</evidence>
<dbReference type="InterPro" id="IPR029028">
    <property type="entry name" value="Alpha/beta_knot_MTases"/>
</dbReference>
<gene>
    <name evidence="15" type="ORF">C7381_10747</name>
</gene>
<dbReference type="Gene3D" id="3.40.1280.10">
    <property type="match status" value="1"/>
</dbReference>
<dbReference type="PANTHER" id="PTHR30027:SF3">
    <property type="entry name" value="16S RRNA (URACIL(1498)-N(3))-METHYLTRANSFERASE"/>
    <property type="match status" value="1"/>
</dbReference>
<dbReference type="AlphaFoldDB" id="A0A2U1E2B2"/>
<evidence type="ECO:0000256" key="8">
    <source>
        <dbReference type="ARBA" id="ARBA00022679"/>
    </source>
</evidence>
<dbReference type="EMBL" id="QEKV01000007">
    <property type="protein sequence ID" value="PVY94051.1"/>
    <property type="molecule type" value="Genomic_DNA"/>
</dbReference>
<dbReference type="Pfam" id="PF04452">
    <property type="entry name" value="Methyltrans_RNA"/>
    <property type="match status" value="1"/>
</dbReference>
<dbReference type="PANTHER" id="PTHR30027">
    <property type="entry name" value="RIBOSOMAL RNA SMALL SUBUNIT METHYLTRANSFERASE E"/>
    <property type="match status" value="1"/>
</dbReference>